<organism evidence="2 3">
    <name type="scientific">Methylophaga nitratireducenticrescens</name>
    <dbReference type="NCBI Taxonomy" id="754476"/>
    <lineage>
        <taxon>Bacteria</taxon>
        <taxon>Pseudomonadati</taxon>
        <taxon>Pseudomonadota</taxon>
        <taxon>Gammaproteobacteria</taxon>
        <taxon>Thiotrichales</taxon>
        <taxon>Piscirickettsiaceae</taxon>
        <taxon>Methylophaga</taxon>
    </lineage>
</organism>
<dbReference type="AlphaFoldDB" id="I1XLX0"/>
<name>I1XLX0_METNJ</name>
<evidence type="ECO:0000313" key="3">
    <source>
        <dbReference type="Proteomes" id="UP000009144"/>
    </source>
</evidence>
<keyword evidence="3" id="KW-1185">Reference proteome</keyword>
<dbReference type="EMBL" id="CP003390">
    <property type="protein sequence ID" value="AFI85389.1"/>
    <property type="molecule type" value="Genomic_DNA"/>
</dbReference>
<dbReference type="Proteomes" id="UP000009144">
    <property type="component" value="Chromosome"/>
</dbReference>
<accession>I1XLX0</accession>
<sequence length="42" mass="4765">MGAIVHCRTGSLESREYTIGCTGYVHCRTGSLEKFRHRTHLT</sequence>
<reference evidence="2" key="3">
    <citation type="submission" date="2015-06" db="EMBL/GenBank/DDBJ databases">
        <authorList>
            <person name="Villeneuve C."/>
            <person name="Villemur R."/>
        </authorList>
    </citation>
    <scope>NUCLEOTIDE SEQUENCE</scope>
    <source>
        <strain evidence="2">JAM1</strain>
    </source>
</reference>
<reference evidence="2" key="2">
    <citation type="journal article" date="2013" name="Int. J. Syst. Evol. Microbiol.">
        <title>Methylophaga nitratireducenticrescens sp. nov. and Methylophaga frappieri sp. nov., isolated from the biofilm of the methanol-fed denitrification system treating the seawater at the Montreal Biodome.</title>
        <authorList>
            <person name="Villeneuve C."/>
            <person name="Martineau C."/>
            <person name="Mauffrey F."/>
            <person name="Villemur R."/>
        </authorList>
    </citation>
    <scope>NUCLEOTIDE SEQUENCE</scope>
    <source>
        <strain evidence="2">JAM1</strain>
    </source>
</reference>
<gene>
    <name evidence="1" type="ordered locus">Q7A_2593</name>
    <name evidence="2" type="ordered locus">Q7A_2599</name>
</gene>
<dbReference type="AntiFam" id="ANF00050">
    <property type="entry name" value="Translation of CRISPR YPEST repeat 1"/>
</dbReference>
<dbReference type="PATRIC" id="fig|754476.3.peg.2543"/>
<reference evidence="2 3" key="1">
    <citation type="journal article" date="2012" name="J. Bacteriol.">
        <title>Complete genome sequences of Methylophaga sp. strain JAM1 and Methylophaga sp. strain JAM7.</title>
        <authorList>
            <person name="Villeneuve C."/>
            <person name="Martineau C."/>
            <person name="Mauffrey F."/>
            <person name="Villemur R."/>
        </authorList>
    </citation>
    <scope>NUCLEOTIDE SEQUENCE [LARGE SCALE GENOMIC DNA]</scope>
    <source>
        <strain evidence="2 3">JAM1</strain>
    </source>
</reference>
<dbReference type="HOGENOM" id="CLU_218741_0_0_6"/>
<evidence type="ECO:0000313" key="2">
    <source>
        <dbReference type="EMBL" id="AFI85389.1"/>
    </source>
</evidence>
<dbReference type="EMBL" id="CP003390">
    <property type="protein sequence ID" value="AFI85383.1"/>
    <property type="molecule type" value="Genomic_DNA"/>
</dbReference>
<protein>
    <submittedName>
        <fullName evidence="2">Uncharacterized protein</fullName>
    </submittedName>
</protein>
<proteinExistence type="predicted"/>
<evidence type="ECO:0000313" key="1">
    <source>
        <dbReference type="EMBL" id="AFI85383.1"/>
    </source>
</evidence>